<dbReference type="PROSITE" id="PS51257">
    <property type="entry name" value="PROKAR_LIPOPROTEIN"/>
    <property type="match status" value="1"/>
</dbReference>
<dbReference type="PIRSF" id="PIRSF026426">
    <property type="entry name" value="DUF1499"/>
    <property type="match status" value="1"/>
</dbReference>
<gene>
    <name evidence="1" type="ORF">NNL38_12075</name>
</gene>
<dbReference type="Proteomes" id="UP001057998">
    <property type="component" value="Chromosome 1"/>
</dbReference>
<protein>
    <submittedName>
        <fullName evidence="1">DUF1499 domain-containing protein</fullName>
    </submittedName>
</protein>
<dbReference type="PANTHER" id="PTHR34801">
    <property type="entry name" value="EXPRESSED PROTEIN"/>
    <property type="match status" value="1"/>
</dbReference>
<dbReference type="RefSeq" id="WP_255388286.1">
    <property type="nucleotide sequence ID" value="NZ_CP101508.1"/>
</dbReference>
<dbReference type="Pfam" id="PF07386">
    <property type="entry name" value="DUF1499"/>
    <property type="match status" value="1"/>
</dbReference>
<organism evidence="1 2">
    <name type="scientific">Photobacterium atrarenae</name>
    <dbReference type="NCBI Taxonomy" id="865757"/>
    <lineage>
        <taxon>Bacteria</taxon>
        <taxon>Pseudomonadati</taxon>
        <taxon>Pseudomonadota</taxon>
        <taxon>Gammaproteobacteria</taxon>
        <taxon>Vibrionales</taxon>
        <taxon>Vibrionaceae</taxon>
        <taxon>Photobacterium</taxon>
    </lineage>
</organism>
<sequence length="146" mass="16260">MTNLSRAAMICLLITGCSNGEISTNRPDRTSELCGEKPNCVSTQDPRTDFHLTPFKLSQQGLANWAQIQELALSLPGASLGQQHPHYLRVACRSKIFRFVDDFELRLAGDALIVRSESRVGYSDFGVNRDRAELFRAKLQAAGYLK</sequence>
<reference evidence="1" key="1">
    <citation type="submission" date="2022-07" db="EMBL/GenBank/DDBJ databases">
        <title>Genome sequencing of Photobacterium atrarenae GJH2-4.</title>
        <authorList>
            <person name="Park S.-J."/>
        </authorList>
    </citation>
    <scope>NUCLEOTIDE SEQUENCE</scope>
    <source>
        <strain evidence="1">GJH2-4</strain>
    </source>
</reference>
<accession>A0ABY5GEN3</accession>
<evidence type="ECO:0000313" key="2">
    <source>
        <dbReference type="Proteomes" id="UP001057998"/>
    </source>
</evidence>
<proteinExistence type="predicted"/>
<dbReference type="EMBL" id="CP101508">
    <property type="protein sequence ID" value="UTV27072.1"/>
    <property type="molecule type" value="Genomic_DNA"/>
</dbReference>
<dbReference type="InterPro" id="IPR010865">
    <property type="entry name" value="DUF1499"/>
</dbReference>
<name>A0ABY5GEN3_9GAMM</name>
<evidence type="ECO:0000313" key="1">
    <source>
        <dbReference type="EMBL" id="UTV27072.1"/>
    </source>
</evidence>
<keyword evidence="2" id="KW-1185">Reference proteome</keyword>
<dbReference type="PANTHER" id="PTHR34801:SF6">
    <property type="entry name" value="SLL1620 PROTEIN"/>
    <property type="match status" value="1"/>
</dbReference>